<gene>
    <name evidence="1" type="ORF">GNP95_04030</name>
</gene>
<evidence type="ECO:0000313" key="2">
    <source>
        <dbReference type="Proteomes" id="UP000447876"/>
    </source>
</evidence>
<protein>
    <recommendedName>
        <fullName evidence="3">Deaminase</fullName>
    </recommendedName>
</protein>
<dbReference type="Proteomes" id="UP000447876">
    <property type="component" value="Unassembled WGS sequence"/>
</dbReference>
<name>A0A7X2YYA8_9BACL</name>
<reference evidence="1 2" key="1">
    <citation type="submission" date="2019-11" db="EMBL/GenBank/DDBJ databases">
        <title>Draft genome sequences of five Paenibacillus species of dairy origin.</title>
        <authorList>
            <person name="Olajide A.M."/>
            <person name="Chen S."/>
            <person name="Lapointe G."/>
        </authorList>
    </citation>
    <scope>NUCLEOTIDE SEQUENCE [LARGE SCALE GENOMIC DNA]</scope>
    <source>
        <strain evidence="1 2">12CR55</strain>
    </source>
</reference>
<organism evidence="1 2">
    <name type="scientific">Paenibacillus woosongensis</name>
    <dbReference type="NCBI Taxonomy" id="307580"/>
    <lineage>
        <taxon>Bacteria</taxon>
        <taxon>Bacillati</taxon>
        <taxon>Bacillota</taxon>
        <taxon>Bacilli</taxon>
        <taxon>Bacillales</taxon>
        <taxon>Paenibacillaceae</taxon>
        <taxon>Paenibacillus</taxon>
    </lineage>
</organism>
<evidence type="ECO:0008006" key="3">
    <source>
        <dbReference type="Google" id="ProtNLM"/>
    </source>
</evidence>
<accession>A0A7X2YYA8</accession>
<dbReference type="RefSeq" id="WP_155609574.1">
    <property type="nucleotide sequence ID" value="NZ_WNZW01000001.1"/>
</dbReference>
<comment type="caution">
    <text evidence="1">The sequence shown here is derived from an EMBL/GenBank/DDBJ whole genome shotgun (WGS) entry which is preliminary data.</text>
</comment>
<dbReference type="EMBL" id="WNZW01000001">
    <property type="protein sequence ID" value="MUG44169.1"/>
    <property type="molecule type" value="Genomic_DNA"/>
</dbReference>
<dbReference type="Pfam" id="PF14424">
    <property type="entry name" value="Toxin-deaminase"/>
    <property type="match status" value="1"/>
</dbReference>
<dbReference type="InterPro" id="IPR032721">
    <property type="entry name" value="Toxin-deaminase"/>
</dbReference>
<evidence type="ECO:0000313" key="1">
    <source>
        <dbReference type="EMBL" id="MUG44169.1"/>
    </source>
</evidence>
<proteinExistence type="predicted"/>
<sequence length="143" mass="16483">MWQQDHTIQQQTSNRLKDELNFAYSEVDIAGIDKKEFYAHSSLNGDNKAIDYADFSLRPPKPKYEVTLAPNRGGHIRKRDNDMEYKILNDLAARLDKLNDPSKARGKIKLFTEIDTCASCSRIIKQFHTDYPNIDIEVIHNGD</sequence>
<dbReference type="OrthoDB" id="4038688at2"/>
<dbReference type="AlphaFoldDB" id="A0A7X2YYA8"/>